<protein>
    <recommendedName>
        <fullName evidence="7">Enkurin domain-containing protein</fullName>
    </recommendedName>
</protein>
<evidence type="ECO:0000256" key="1">
    <source>
        <dbReference type="ARBA" id="ARBA00004138"/>
    </source>
</evidence>
<keyword evidence="3" id="KW-0963">Cytoplasm</keyword>
<comment type="caution">
    <text evidence="8">The sequence shown here is derived from an EMBL/GenBank/DDBJ whole genome shotgun (WGS) entry which is preliminary data.</text>
</comment>
<evidence type="ECO:0000256" key="5">
    <source>
        <dbReference type="ARBA" id="ARBA00023273"/>
    </source>
</evidence>
<feature type="region of interest" description="Disordered" evidence="6">
    <location>
        <begin position="70"/>
        <end position="95"/>
    </location>
</feature>
<keyword evidence="9" id="KW-1185">Reference proteome</keyword>
<evidence type="ECO:0000313" key="9">
    <source>
        <dbReference type="Proteomes" id="UP000053237"/>
    </source>
</evidence>
<accession>A0A024GB02</accession>
<comment type="subcellular location">
    <subcellularLocation>
        <location evidence="1">Cell projection</location>
        <location evidence="1">Cilium</location>
    </subcellularLocation>
    <subcellularLocation>
        <location evidence="2">Cytoplasm</location>
        <location evidence="2">Cytoskeleton</location>
    </subcellularLocation>
</comment>
<name>A0A024GB02_9STRA</name>
<evidence type="ECO:0000256" key="4">
    <source>
        <dbReference type="ARBA" id="ARBA00023212"/>
    </source>
</evidence>
<reference evidence="8 9" key="1">
    <citation type="submission" date="2012-05" db="EMBL/GenBank/DDBJ databases">
        <title>Recombination and specialization in a pathogen metapopulation.</title>
        <authorList>
            <person name="Gardiner A."/>
            <person name="Kemen E."/>
            <person name="Schultz-Larsen T."/>
            <person name="MacLean D."/>
            <person name="Van Oosterhout C."/>
            <person name="Jones J.D.G."/>
        </authorList>
    </citation>
    <scope>NUCLEOTIDE SEQUENCE [LARGE SCALE GENOMIC DNA]</scope>
    <source>
        <strain evidence="8 9">Ac Nc2</strain>
    </source>
</reference>
<dbReference type="AlphaFoldDB" id="A0A024GB02"/>
<dbReference type="PROSITE" id="PS51665">
    <property type="entry name" value="ENKURIN"/>
    <property type="match status" value="1"/>
</dbReference>
<dbReference type="PANTHER" id="PTHR21490">
    <property type="entry name" value="ENKURIN-RELATED"/>
    <property type="match status" value="1"/>
</dbReference>
<dbReference type="PANTHER" id="PTHR21490:SF0">
    <property type="entry name" value="ENKURIN"/>
    <property type="match status" value="1"/>
</dbReference>
<sequence length="298" mass="33700">MPVFLAGRNDRQVSKERSVMQREECIYNLISAVVPQVVKPSRYLSKHDPLLQPTGTTFGLQGKTRVAGANLGSNARLPPPKSAAGIGRETRKPDAKSFIKKGERCNTLMLTDSAPKQFAYTGKRMPKVVKRDERPVMGLKSGKNYLTTNAVDAILAVPGTRAASKFEPPQYRNKQDYGQVPKYLSQVKDEIEWENQLIEHVVRQNSDRMDDDSGNQGGQPLDEHERQQLVNALKAKWDNVNAKYQKLCHNVVFDTLGKVRRKETLEKELTQLEKDIDLLEKGPVVITHDTPHRHPERQ</sequence>
<organism evidence="8 9">
    <name type="scientific">Albugo candida</name>
    <dbReference type="NCBI Taxonomy" id="65357"/>
    <lineage>
        <taxon>Eukaryota</taxon>
        <taxon>Sar</taxon>
        <taxon>Stramenopiles</taxon>
        <taxon>Oomycota</taxon>
        <taxon>Peronosporomycetes</taxon>
        <taxon>Albuginales</taxon>
        <taxon>Albuginaceae</taxon>
        <taxon>Albugo</taxon>
    </lineage>
</organism>
<dbReference type="EMBL" id="CAIX01000050">
    <property type="protein sequence ID" value="CCI43502.1"/>
    <property type="molecule type" value="Genomic_DNA"/>
</dbReference>
<dbReference type="Pfam" id="PF13864">
    <property type="entry name" value="Enkurin"/>
    <property type="match status" value="1"/>
</dbReference>
<dbReference type="InParanoid" id="A0A024GB02"/>
<evidence type="ECO:0000256" key="2">
    <source>
        <dbReference type="ARBA" id="ARBA00004245"/>
    </source>
</evidence>
<dbReference type="FunCoup" id="A0A024GB02">
    <property type="interactions" value="7"/>
</dbReference>
<dbReference type="InterPro" id="IPR027012">
    <property type="entry name" value="Enkurin_dom"/>
</dbReference>
<dbReference type="STRING" id="65357.A0A024GB02"/>
<dbReference type="GO" id="GO:0005929">
    <property type="term" value="C:cilium"/>
    <property type="evidence" value="ECO:0007669"/>
    <property type="project" value="UniProtKB-SubCell"/>
</dbReference>
<evidence type="ECO:0000313" key="8">
    <source>
        <dbReference type="EMBL" id="CCI43502.1"/>
    </source>
</evidence>
<dbReference type="Proteomes" id="UP000053237">
    <property type="component" value="Unassembled WGS sequence"/>
</dbReference>
<dbReference type="GO" id="GO:0005516">
    <property type="term" value="F:calmodulin binding"/>
    <property type="evidence" value="ECO:0007669"/>
    <property type="project" value="TreeGrafter"/>
</dbReference>
<evidence type="ECO:0000256" key="6">
    <source>
        <dbReference type="SAM" id="MobiDB-lite"/>
    </source>
</evidence>
<evidence type="ECO:0000259" key="7">
    <source>
        <dbReference type="PROSITE" id="PS51665"/>
    </source>
</evidence>
<proteinExistence type="predicted"/>
<dbReference type="InterPro" id="IPR052102">
    <property type="entry name" value="Enkurin_domain-protein"/>
</dbReference>
<keyword evidence="4" id="KW-0206">Cytoskeleton</keyword>
<dbReference type="GO" id="GO:0005856">
    <property type="term" value="C:cytoskeleton"/>
    <property type="evidence" value="ECO:0007669"/>
    <property type="project" value="UniProtKB-SubCell"/>
</dbReference>
<dbReference type="OrthoDB" id="2123594at2759"/>
<feature type="domain" description="Enkurin" evidence="7">
    <location>
        <begin position="182"/>
        <end position="287"/>
    </location>
</feature>
<gene>
    <name evidence="8" type="ORF">BN9_042860</name>
</gene>
<keyword evidence="5" id="KW-0966">Cell projection</keyword>
<evidence type="ECO:0000256" key="3">
    <source>
        <dbReference type="ARBA" id="ARBA00022490"/>
    </source>
</evidence>